<proteinExistence type="predicted"/>
<evidence type="ECO:0000313" key="2">
    <source>
        <dbReference type="Proteomes" id="UP000501812"/>
    </source>
</evidence>
<sequence>MDMEEIAAMRRRRELLKLDNGKEAVALGVQFTGTPPQLDRPARKAWLAEHFSGIETKLGKHEAHLKADTMSLSGQSVEMLVPVEELDSVAKILEDSAHRVTVVKKVDATL</sequence>
<accession>A0A858RES0</accession>
<dbReference type="KEGG" id="luo:HHL09_03655"/>
<dbReference type="Proteomes" id="UP000501812">
    <property type="component" value="Chromosome"/>
</dbReference>
<reference evidence="1 2" key="1">
    <citation type="submission" date="2020-04" db="EMBL/GenBank/DDBJ databases">
        <title>Luteolibacter sp. G-1-1-1 isolated from soil.</title>
        <authorList>
            <person name="Dahal R.H."/>
        </authorList>
    </citation>
    <scope>NUCLEOTIDE SEQUENCE [LARGE SCALE GENOMIC DNA]</scope>
    <source>
        <strain evidence="1 2">G-1-1-1</strain>
    </source>
</reference>
<keyword evidence="2" id="KW-1185">Reference proteome</keyword>
<dbReference type="AlphaFoldDB" id="A0A858RES0"/>
<dbReference type="EMBL" id="CP051774">
    <property type="protein sequence ID" value="QJE94909.1"/>
    <property type="molecule type" value="Genomic_DNA"/>
</dbReference>
<evidence type="ECO:0000313" key="1">
    <source>
        <dbReference type="EMBL" id="QJE94909.1"/>
    </source>
</evidence>
<dbReference type="RefSeq" id="WP_169453130.1">
    <property type="nucleotide sequence ID" value="NZ_CP051774.1"/>
</dbReference>
<gene>
    <name evidence="1" type="ORF">HHL09_03655</name>
</gene>
<protein>
    <submittedName>
        <fullName evidence="1">Uncharacterized protein</fullName>
    </submittedName>
</protein>
<organism evidence="1 2">
    <name type="scientific">Luteolibacter luteus</name>
    <dbReference type="NCBI Taxonomy" id="2728835"/>
    <lineage>
        <taxon>Bacteria</taxon>
        <taxon>Pseudomonadati</taxon>
        <taxon>Verrucomicrobiota</taxon>
        <taxon>Verrucomicrobiia</taxon>
        <taxon>Verrucomicrobiales</taxon>
        <taxon>Verrucomicrobiaceae</taxon>
        <taxon>Luteolibacter</taxon>
    </lineage>
</organism>
<name>A0A858RES0_9BACT</name>